<name>A0A914HFJ2_GLORO</name>
<feature type="active site" evidence="9">
    <location>
        <position position="160"/>
    </location>
</feature>
<evidence type="ECO:0000256" key="11">
    <source>
        <dbReference type="SAM" id="MobiDB-lite"/>
    </source>
</evidence>
<reference evidence="14" key="1">
    <citation type="submission" date="2022-11" db="UniProtKB">
        <authorList>
            <consortium name="WormBaseParasite"/>
        </authorList>
    </citation>
    <scope>IDENTIFICATION</scope>
</reference>
<feature type="domain" description="Fido" evidence="12">
    <location>
        <begin position="81"/>
        <end position="226"/>
    </location>
</feature>
<evidence type="ECO:0000259" key="12">
    <source>
        <dbReference type="PROSITE" id="PS51459"/>
    </source>
</evidence>
<keyword evidence="4 10" id="KW-0547">Nucleotide-binding</keyword>
<feature type="region of interest" description="Disordered" evidence="11">
    <location>
        <begin position="1"/>
        <end position="59"/>
    </location>
</feature>
<dbReference type="Proteomes" id="UP000887572">
    <property type="component" value="Unplaced"/>
</dbReference>
<feature type="compositionally biased region" description="Acidic residues" evidence="11">
    <location>
        <begin position="7"/>
        <end position="24"/>
    </location>
</feature>
<keyword evidence="6 10" id="KW-0067">ATP-binding</keyword>
<evidence type="ECO:0000256" key="1">
    <source>
        <dbReference type="ARBA" id="ARBA00004167"/>
    </source>
</evidence>
<evidence type="ECO:0000256" key="2">
    <source>
        <dbReference type="ARBA" id="ARBA00022692"/>
    </source>
</evidence>
<evidence type="ECO:0000256" key="7">
    <source>
        <dbReference type="ARBA" id="ARBA00022989"/>
    </source>
</evidence>
<keyword evidence="3" id="KW-0677">Repeat</keyword>
<comment type="subcellular location">
    <subcellularLocation>
        <location evidence="1">Membrane</location>
        <topology evidence="1">Single-pass membrane protein</topology>
    </subcellularLocation>
</comment>
<evidence type="ECO:0000256" key="10">
    <source>
        <dbReference type="PIRSR" id="PIRSR640198-2"/>
    </source>
</evidence>
<evidence type="ECO:0000313" key="14">
    <source>
        <dbReference type="WBParaSite" id="Gr19_v10_g16507.t2"/>
    </source>
</evidence>
<evidence type="ECO:0000256" key="4">
    <source>
        <dbReference type="ARBA" id="ARBA00022741"/>
    </source>
</evidence>
<feature type="binding site" evidence="10">
    <location>
        <begin position="196"/>
        <end position="197"/>
    </location>
    <ligand>
        <name>ATP</name>
        <dbReference type="ChEBI" id="CHEBI:30616"/>
    </ligand>
</feature>
<dbReference type="InterPro" id="IPR040198">
    <property type="entry name" value="Fido_containing"/>
</dbReference>
<evidence type="ECO:0000256" key="5">
    <source>
        <dbReference type="ARBA" id="ARBA00022803"/>
    </source>
</evidence>
<dbReference type="WBParaSite" id="Gr19_v10_g16507.t2">
    <property type="protein sequence ID" value="Gr19_v10_g16507.t2"/>
    <property type="gene ID" value="Gr19_v10_g16507"/>
</dbReference>
<evidence type="ECO:0000256" key="6">
    <source>
        <dbReference type="ARBA" id="ARBA00022840"/>
    </source>
</evidence>
<dbReference type="PROSITE" id="PS51459">
    <property type="entry name" value="FIDO"/>
    <property type="match status" value="1"/>
</dbReference>
<evidence type="ECO:0000313" key="13">
    <source>
        <dbReference type="Proteomes" id="UP000887572"/>
    </source>
</evidence>
<proteinExistence type="predicted"/>
<dbReference type="PANTHER" id="PTHR13504">
    <property type="entry name" value="FIDO DOMAIN-CONTAINING PROTEIN DDB_G0283145"/>
    <property type="match status" value="1"/>
</dbReference>
<evidence type="ECO:0000256" key="9">
    <source>
        <dbReference type="PIRSR" id="PIRSR640198-1"/>
    </source>
</evidence>
<feature type="compositionally biased region" description="Basic and acidic residues" evidence="11">
    <location>
        <begin position="34"/>
        <end position="51"/>
    </location>
</feature>
<keyword evidence="8" id="KW-0472">Membrane</keyword>
<dbReference type="PANTHER" id="PTHR13504:SF34">
    <property type="entry name" value="PROTEIN ADENYLYLTRANSFERASE FICD"/>
    <property type="match status" value="1"/>
</dbReference>
<accession>A0A914HFJ2</accession>
<evidence type="ECO:0000256" key="8">
    <source>
        <dbReference type="ARBA" id="ARBA00023136"/>
    </source>
</evidence>
<dbReference type="GO" id="GO:0016020">
    <property type="term" value="C:membrane"/>
    <property type="evidence" value="ECO:0007669"/>
    <property type="project" value="UniProtKB-SubCell"/>
</dbReference>
<dbReference type="SUPFAM" id="SSF140931">
    <property type="entry name" value="Fic-like"/>
    <property type="match status" value="1"/>
</dbReference>
<organism evidence="13 14">
    <name type="scientific">Globodera rostochiensis</name>
    <name type="common">Golden nematode worm</name>
    <name type="synonym">Heterodera rostochiensis</name>
    <dbReference type="NCBI Taxonomy" id="31243"/>
    <lineage>
        <taxon>Eukaryota</taxon>
        <taxon>Metazoa</taxon>
        <taxon>Ecdysozoa</taxon>
        <taxon>Nematoda</taxon>
        <taxon>Chromadorea</taxon>
        <taxon>Rhabditida</taxon>
        <taxon>Tylenchina</taxon>
        <taxon>Tylenchomorpha</taxon>
        <taxon>Tylenchoidea</taxon>
        <taxon>Heteroderidae</taxon>
        <taxon>Heteroderinae</taxon>
        <taxon>Globodera</taxon>
    </lineage>
</organism>
<dbReference type="InterPro" id="IPR036597">
    <property type="entry name" value="Fido-like_dom_sf"/>
</dbReference>
<keyword evidence="5" id="KW-0802">TPR repeat</keyword>
<dbReference type="Pfam" id="PF02661">
    <property type="entry name" value="Fic"/>
    <property type="match status" value="1"/>
</dbReference>
<keyword evidence="2" id="KW-0812">Transmembrane</keyword>
<dbReference type="InterPro" id="IPR003812">
    <property type="entry name" value="Fido"/>
</dbReference>
<sequence>MESGQVPEDDFEMPEELLSDEDEEEHHQGAMPEGRQRKQERHAEHMVRSMERASSPFSGDREFLPLIGTTTMPDGKFTIKIPSQTILQLHMGVLGRRHAGAGRLRTCQVTVGNDFVPMPYYQVPVEMEALVEWLNRELTSRVMPIGEIAARASHQLVYVHPFIDGNGRTSRLIMNLIMERHGFLPIIFDEDVRDEYYDLLENATKEKESNPTEEKHMKLWIQFICFQMQCAQEPETGI</sequence>
<dbReference type="AlphaFoldDB" id="A0A914HFJ2"/>
<feature type="binding site" evidence="10">
    <location>
        <begin position="164"/>
        <end position="171"/>
    </location>
    <ligand>
        <name>ATP</name>
        <dbReference type="ChEBI" id="CHEBI:30616"/>
    </ligand>
</feature>
<evidence type="ECO:0000256" key="3">
    <source>
        <dbReference type="ARBA" id="ARBA00022737"/>
    </source>
</evidence>
<keyword evidence="7" id="KW-1133">Transmembrane helix</keyword>
<dbReference type="GO" id="GO:0005524">
    <property type="term" value="F:ATP binding"/>
    <property type="evidence" value="ECO:0007669"/>
    <property type="project" value="UniProtKB-KW"/>
</dbReference>
<protein>
    <submittedName>
        <fullName evidence="14">Fido domain-containing protein</fullName>
    </submittedName>
</protein>
<dbReference type="Gene3D" id="1.10.3290.10">
    <property type="entry name" value="Fido-like domain"/>
    <property type="match status" value="1"/>
</dbReference>
<keyword evidence="13" id="KW-1185">Reference proteome</keyword>